<comment type="caution">
    <text evidence="1">The sequence shown here is derived from an EMBL/GenBank/DDBJ whole genome shotgun (WGS) entry which is preliminary data.</text>
</comment>
<reference evidence="1 2" key="1">
    <citation type="submission" date="2017-09" db="EMBL/GenBank/DDBJ databases">
        <authorList>
            <person name="DeBolt S."/>
            <person name="Huntemann M."/>
            <person name="Clum A."/>
            <person name="Pillay M."/>
            <person name="Palaniappan K."/>
            <person name="Varghese N."/>
            <person name="Mikhailova N."/>
            <person name="Stamatis D."/>
            <person name="Reddy T."/>
            <person name="Daum C."/>
            <person name="Shapiro N."/>
            <person name="Ivanova N."/>
            <person name="Kyrpides N."/>
            <person name="Woyke T."/>
        </authorList>
    </citation>
    <scope>NUCLEOTIDE SEQUENCE [LARGE SCALE GENOMIC DNA]</scope>
    <source>
        <strain evidence="1 2">A2-S9</strain>
    </source>
</reference>
<reference evidence="1 2" key="2">
    <citation type="submission" date="2017-10" db="EMBL/GenBank/DDBJ databases">
        <title>Bacterial endophytes that colonize and modify switchgrass growth.</title>
        <authorList>
            <person name="Debolt S."/>
        </authorList>
    </citation>
    <scope>NUCLEOTIDE SEQUENCE [LARGE SCALE GENOMIC DNA]</scope>
    <source>
        <strain evidence="1 2">A2-S9</strain>
    </source>
</reference>
<evidence type="ECO:0000313" key="2">
    <source>
        <dbReference type="Proteomes" id="UP000221580"/>
    </source>
</evidence>
<name>A0A7Z1GWX9_9PSED</name>
<accession>A0A7Z1GWX9</accession>
<sequence length="597" mass="66621">MSRAPERKLGSTVDDRQSELYISNLGMPIKEDTEPDRCIGLRHVEHDLKPLLFPKHKLALHTEIFLYWNGPTPEDYLIIDESNANNPMHTLTVSKENILPEWATAYCTIEEPGNGLVDTNRLRLRIKLNRPGKEDPDADKPGHQGLVFFLPEDLEAGAVIDPERARLGVVLEVQPYEYMAEFDTCTIAWGSKLISHVVTPREVGRRFQVTVNESVIRAAGSNPFLPIAMQVVDAVGNNPVFDPESDANWSPPTWANVDLGTRPLEAPFLEQPGDVVDLKRLGDAAQKIKLFLDPTVFKKGDRVRLDWEGRDAENFPVPYSEEKTVERTNSFMEFYVPNERVKALGGGVSMLSCSLHSLNTDDVRVSMKTRVSVRGAASPWQAPRVQESAAGYLDPSVPEATVVIVAPDGWAASTRIRLVWVGGSVIYTQEYTLGAIPADRVLVFKVDGEHIERFNTLLTELYYERADRPSSRESLRLQLQIGKPASALPQARVESTRTEQQVLVILPFTETEPGDAVTLQWIGDQSRTTVPNTLDSETAGGELHIPIPVNDLEEGEIVRVYYSLIRRGQPVRYSKLLVWVMGYGAGCQPSVERPNLP</sequence>
<gene>
    <name evidence="1" type="ORF">DM05_2141</name>
</gene>
<organism evidence="1 2">
    <name type="scientific">Pseudomonas poae</name>
    <dbReference type="NCBI Taxonomy" id="200451"/>
    <lineage>
        <taxon>Bacteria</taxon>
        <taxon>Pseudomonadati</taxon>
        <taxon>Pseudomonadota</taxon>
        <taxon>Gammaproteobacteria</taxon>
        <taxon>Pseudomonadales</taxon>
        <taxon>Pseudomonadaceae</taxon>
        <taxon>Pseudomonas</taxon>
    </lineage>
</organism>
<dbReference type="Proteomes" id="UP000221580">
    <property type="component" value="Unassembled WGS sequence"/>
</dbReference>
<proteinExistence type="predicted"/>
<protein>
    <submittedName>
        <fullName evidence="1">Uncharacterized protein</fullName>
    </submittedName>
</protein>
<evidence type="ECO:0000313" key="1">
    <source>
        <dbReference type="EMBL" id="PFG71768.1"/>
    </source>
</evidence>
<dbReference type="EMBL" id="PDJN01000001">
    <property type="protein sequence ID" value="PFG71768.1"/>
    <property type="molecule type" value="Genomic_DNA"/>
</dbReference>
<dbReference type="AlphaFoldDB" id="A0A7Z1GWX9"/>
<dbReference type="RefSeq" id="WP_098479544.1">
    <property type="nucleotide sequence ID" value="NZ_PDJN01000001.1"/>
</dbReference>